<gene>
    <name evidence="1" type="ORF">ACFFUV_04100</name>
</gene>
<dbReference type="EMBL" id="JBHMEP010000001">
    <property type="protein sequence ID" value="MFB9134149.1"/>
    <property type="molecule type" value="Genomic_DNA"/>
</dbReference>
<proteinExistence type="predicted"/>
<name>A0ABV5HIT7_9VIBR</name>
<protein>
    <submittedName>
        <fullName evidence="1">DUF3305 domain-containing protein</fullName>
    </submittedName>
</protein>
<accession>A0ABV5HIT7</accession>
<organism evidence="1 2">
    <name type="scientific">Vibrio olivae</name>
    <dbReference type="NCBI Taxonomy" id="1243002"/>
    <lineage>
        <taxon>Bacteria</taxon>
        <taxon>Pseudomonadati</taxon>
        <taxon>Pseudomonadota</taxon>
        <taxon>Gammaproteobacteria</taxon>
        <taxon>Vibrionales</taxon>
        <taxon>Vibrionaceae</taxon>
        <taxon>Vibrio</taxon>
    </lineage>
</organism>
<keyword evidence="2" id="KW-1185">Reference proteome</keyword>
<evidence type="ECO:0000313" key="1">
    <source>
        <dbReference type="EMBL" id="MFB9134149.1"/>
    </source>
</evidence>
<dbReference type="Proteomes" id="UP001589645">
    <property type="component" value="Unassembled WGS sequence"/>
</dbReference>
<dbReference type="Pfam" id="PF11749">
    <property type="entry name" value="DUF3305"/>
    <property type="match status" value="1"/>
</dbReference>
<reference evidence="1 2" key="1">
    <citation type="submission" date="2024-09" db="EMBL/GenBank/DDBJ databases">
        <authorList>
            <person name="Sun Q."/>
            <person name="Mori K."/>
        </authorList>
    </citation>
    <scope>NUCLEOTIDE SEQUENCE [LARGE SCALE GENOMIC DNA]</scope>
    <source>
        <strain evidence="1 2">CECT 8064</strain>
    </source>
</reference>
<dbReference type="InterPro" id="IPR021736">
    <property type="entry name" value="DUF3305"/>
</dbReference>
<evidence type="ECO:0000313" key="2">
    <source>
        <dbReference type="Proteomes" id="UP001589645"/>
    </source>
</evidence>
<comment type="caution">
    <text evidence="1">The sequence shown here is derived from an EMBL/GenBank/DDBJ whole genome shotgun (WGS) entry which is preliminary data.</text>
</comment>
<sequence length="131" mass="14662">MVSTTKAIKTQCSWLMGCNLKEHQITTGVGVLTQWQLTGFDLEAQQIDSHTATLALSREQEFDYRNNLFSLTPKLYLIIEASSDLSTPLITQLTASKSVANEYMNSEYLVLTNEMPGPVQAWLADFVCSKH</sequence>
<dbReference type="RefSeq" id="WP_390189911.1">
    <property type="nucleotide sequence ID" value="NZ_JBHMEP010000001.1"/>
</dbReference>